<organism evidence="2 3">
    <name type="scientific">Microbacterium keratanolyticum</name>
    <dbReference type="NCBI Taxonomy" id="67574"/>
    <lineage>
        <taxon>Bacteria</taxon>
        <taxon>Bacillati</taxon>
        <taxon>Actinomycetota</taxon>
        <taxon>Actinomycetes</taxon>
        <taxon>Micrococcales</taxon>
        <taxon>Microbacteriaceae</taxon>
        <taxon>Microbacterium</taxon>
    </lineage>
</organism>
<sequence length="140" mass="14451">MRQHPADDGFSLVELIIAMFFLAILSLAVLPLLIGAASSSVANRDQVKATSFATQQLSSLRAGFPLDSATTCSALSAREANAASPVPGPSGSGMTATIDVASCPTSTTAYPVSIDVTIRVFDSSGDELTSLPTQFRVASR</sequence>
<keyword evidence="1" id="KW-1133">Transmembrane helix</keyword>
<dbReference type="EMBL" id="BSET01000001">
    <property type="protein sequence ID" value="GLK00870.1"/>
    <property type="molecule type" value="Genomic_DNA"/>
</dbReference>
<keyword evidence="1" id="KW-0472">Membrane</keyword>
<comment type="caution">
    <text evidence="2">The sequence shown here is derived from an EMBL/GenBank/DDBJ whole genome shotgun (WGS) entry which is preliminary data.</text>
</comment>
<keyword evidence="3" id="KW-1185">Reference proteome</keyword>
<feature type="transmembrane region" description="Helical" evidence="1">
    <location>
        <begin position="12"/>
        <end position="34"/>
    </location>
</feature>
<evidence type="ECO:0000313" key="2">
    <source>
        <dbReference type="EMBL" id="GLK00870.1"/>
    </source>
</evidence>
<dbReference type="AlphaFoldDB" id="A0A9W6HRQ9"/>
<dbReference type="RefSeq" id="WP_204938550.1">
    <property type="nucleotide sequence ID" value="NZ_BAAAUM010000001.1"/>
</dbReference>
<dbReference type="InterPro" id="IPR012902">
    <property type="entry name" value="N_methyl_site"/>
</dbReference>
<proteinExistence type="predicted"/>
<gene>
    <name evidence="2" type="ORF">GCM10017596_05850</name>
</gene>
<evidence type="ECO:0008006" key="4">
    <source>
        <dbReference type="Google" id="ProtNLM"/>
    </source>
</evidence>
<reference evidence="2" key="1">
    <citation type="journal article" date="2014" name="Int. J. Syst. Evol. Microbiol.">
        <title>Complete genome sequence of Corynebacterium casei LMG S-19264T (=DSM 44701T), isolated from a smear-ripened cheese.</title>
        <authorList>
            <consortium name="US DOE Joint Genome Institute (JGI-PGF)"/>
            <person name="Walter F."/>
            <person name="Albersmeier A."/>
            <person name="Kalinowski J."/>
            <person name="Ruckert C."/>
        </authorList>
    </citation>
    <scope>NUCLEOTIDE SEQUENCE</scope>
    <source>
        <strain evidence="2">VKM Ac-1958</strain>
    </source>
</reference>
<keyword evidence="1" id="KW-0812">Transmembrane</keyword>
<dbReference type="Pfam" id="PF07963">
    <property type="entry name" value="N_methyl"/>
    <property type="match status" value="1"/>
</dbReference>
<protein>
    <recommendedName>
        <fullName evidence="4">Prepilin-type N-terminal cleavage/methylation domain-containing protein</fullName>
    </recommendedName>
</protein>
<evidence type="ECO:0000256" key="1">
    <source>
        <dbReference type="SAM" id="Phobius"/>
    </source>
</evidence>
<evidence type="ECO:0000313" key="3">
    <source>
        <dbReference type="Proteomes" id="UP001142325"/>
    </source>
</evidence>
<dbReference type="Gene3D" id="3.30.700.10">
    <property type="entry name" value="Glycoprotein, Type 4 Pilin"/>
    <property type="match status" value="1"/>
</dbReference>
<dbReference type="SUPFAM" id="SSF54523">
    <property type="entry name" value="Pili subunits"/>
    <property type="match status" value="1"/>
</dbReference>
<dbReference type="InterPro" id="IPR045584">
    <property type="entry name" value="Pilin-like"/>
</dbReference>
<name>A0A9W6HRQ9_9MICO</name>
<reference evidence="2" key="2">
    <citation type="submission" date="2023-01" db="EMBL/GenBank/DDBJ databases">
        <authorList>
            <person name="Sun Q."/>
            <person name="Evtushenko L."/>
        </authorList>
    </citation>
    <scope>NUCLEOTIDE SEQUENCE</scope>
    <source>
        <strain evidence="2">VKM Ac-1958</strain>
    </source>
</reference>
<accession>A0A9W6HRQ9</accession>
<dbReference type="NCBIfam" id="TIGR02532">
    <property type="entry name" value="IV_pilin_GFxxxE"/>
    <property type="match status" value="1"/>
</dbReference>
<dbReference type="Proteomes" id="UP001142325">
    <property type="component" value="Unassembled WGS sequence"/>
</dbReference>